<evidence type="ECO:0000313" key="4">
    <source>
        <dbReference type="Proteomes" id="UP000317238"/>
    </source>
</evidence>
<dbReference type="CDD" id="cd03375">
    <property type="entry name" value="TPP_OGFOR"/>
    <property type="match status" value="1"/>
</dbReference>
<dbReference type="SUPFAM" id="SSF52518">
    <property type="entry name" value="Thiamin diphosphate-binding fold (THDP-binding)"/>
    <property type="match status" value="1"/>
</dbReference>
<dbReference type="Pfam" id="PF02775">
    <property type="entry name" value="TPP_enzyme_C"/>
    <property type="match status" value="1"/>
</dbReference>
<proteinExistence type="predicted"/>
<protein>
    <submittedName>
        <fullName evidence="3">2-oxoglutarate oxidoreductase subunit KorB</fullName>
        <ecNumber evidence="3">1.2.-.-</ecNumber>
    </submittedName>
</protein>
<dbReference type="Proteomes" id="UP000317238">
    <property type="component" value="Unassembled WGS sequence"/>
</dbReference>
<gene>
    <name evidence="3" type="primary">korB</name>
    <name evidence="3" type="ORF">Pan14r_13340</name>
</gene>
<keyword evidence="4" id="KW-1185">Reference proteome</keyword>
<organism evidence="3 4">
    <name type="scientific">Crateriforma conspicua</name>
    <dbReference type="NCBI Taxonomy" id="2527996"/>
    <lineage>
        <taxon>Bacteria</taxon>
        <taxon>Pseudomonadati</taxon>
        <taxon>Planctomycetota</taxon>
        <taxon>Planctomycetia</taxon>
        <taxon>Planctomycetales</taxon>
        <taxon>Planctomycetaceae</taxon>
        <taxon>Crateriforma</taxon>
    </lineage>
</organism>
<dbReference type="GO" id="GO:0045333">
    <property type="term" value="P:cellular respiration"/>
    <property type="evidence" value="ECO:0007669"/>
    <property type="project" value="UniProtKB-ARBA"/>
</dbReference>
<dbReference type="PANTHER" id="PTHR48084">
    <property type="entry name" value="2-OXOGLUTARATE OXIDOREDUCTASE SUBUNIT KORB-RELATED"/>
    <property type="match status" value="1"/>
</dbReference>
<evidence type="ECO:0000259" key="2">
    <source>
        <dbReference type="Pfam" id="PF02775"/>
    </source>
</evidence>
<evidence type="ECO:0000313" key="3">
    <source>
        <dbReference type="EMBL" id="TWT69050.1"/>
    </source>
</evidence>
<feature type="domain" description="Thiamine pyrophosphate enzyme TPP-binding" evidence="2">
    <location>
        <begin position="118"/>
        <end position="265"/>
    </location>
</feature>
<dbReference type="EC" id="1.2.-.-" evidence="3"/>
<dbReference type="EMBL" id="SJPL01000001">
    <property type="protein sequence ID" value="TWT69050.1"/>
    <property type="molecule type" value="Genomic_DNA"/>
</dbReference>
<dbReference type="GO" id="GO:0030976">
    <property type="term" value="F:thiamine pyrophosphate binding"/>
    <property type="evidence" value="ECO:0007669"/>
    <property type="project" value="InterPro"/>
</dbReference>
<keyword evidence="1 3" id="KW-0560">Oxidoreductase</keyword>
<dbReference type="InterPro" id="IPR011766">
    <property type="entry name" value="TPP_enzyme_TPP-bd"/>
</dbReference>
<dbReference type="GO" id="GO:0016625">
    <property type="term" value="F:oxidoreductase activity, acting on the aldehyde or oxo group of donors, iron-sulfur protein as acceptor"/>
    <property type="evidence" value="ECO:0007669"/>
    <property type="project" value="UniProtKB-ARBA"/>
</dbReference>
<dbReference type="GO" id="GO:0044281">
    <property type="term" value="P:small molecule metabolic process"/>
    <property type="evidence" value="ECO:0007669"/>
    <property type="project" value="UniProtKB-ARBA"/>
</dbReference>
<accession>A0A5C5Y1N2</accession>
<reference evidence="3 4" key="1">
    <citation type="submission" date="2019-02" db="EMBL/GenBank/DDBJ databases">
        <title>Deep-cultivation of Planctomycetes and their phenomic and genomic characterization uncovers novel biology.</title>
        <authorList>
            <person name="Wiegand S."/>
            <person name="Jogler M."/>
            <person name="Boedeker C."/>
            <person name="Pinto D."/>
            <person name="Vollmers J."/>
            <person name="Rivas-Marin E."/>
            <person name="Kohn T."/>
            <person name="Peeters S.H."/>
            <person name="Heuer A."/>
            <person name="Rast P."/>
            <person name="Oberbeckmann S."/>
            <person name="Bunk B."/>
            <person name="Jeske O."/>
            <person name="Meyerdierks A."/>
            <person name="Storesund J.E."/>
            <person name="Kallscheuer N."/>
            <person name="Luecker S."/>
            <person name="Lage O.M."/>
            <person name="Pohl T."/>
            <person name="Merkel B.J."/>
            <person name="Hornburger P."/>
            <person name="Mueller R.-W."/>
            <person name="Bruemmer F."/>
            <person name="Labrenz M."/>
            <person name="Spormann A.M."/>
            <person name="Op Den Camp H."/>
            <person name="Overmann J."/>
            <person name="Amann R."/>
            <person name="Jetten M.S.M."/>
            <person name="Mascher T."/>
            <person name="Medema M.H."/>
            <person name="Devos D.P."/>
            <person name="Kaster A.-K."/>
            <person name="Ovreas L."/>
            <person name="Rohde M."/>
            <person name="Galperin M.Y."/>
            <person name="Jogler C."/>
        </authorList>
    </citation>
    <scope>NUCLEOTIDE SEQUENCE [LARGE SCALE GENOMIC DNA]</scope>
    <source>
        <strain evidence="3 4">Pan14r</strain>
    </source>
</reference>
<name>A0A5C5Y1N2_9PLAN</name>
<dbReference type="InterPro" id="IPR051457">
    <property type="entry name" value="2-oxoacid:Fd_oxidoreductase"/>
</dbReference>
<evidence type="ECO:0000256" key="1">
    <source>
        <dbReference type="ARBA" id="ARBA00023002"/>
    </source>
</evidence>
<dbReference type="PANTHER" id="PTHR48084:SF4">
    <property type="entry name" value="2-OXOGLUTARATE OXIDOREDUCTASE SUBUNIT KORB"/>
    <property type="match status" value="1"/>
</dbReference>
<dbReference type="InterPro" id="IPR029061">
    <property type="entry name" value="THDP-binding"/>
</dbReference>
<sequence length="402" mass="44202">MRSDRTPHQLERAKLDKSLALGESNGRVHQAFAPEHALDAPANQSALSSLRCHPDISTFSCKTEPLMSLPVLKATDFASDQDVRWCPGCGDYSILAQMKKVLPNVGVPREKIVFISGIGCSSRFPYYMNTYGMHSIHGRAPGFATGLKSTRPDLMVWVITGDGDSLSIGGNHFIHAIRRNLDINIVLFNNRIYGLTKGQYSPTSAEGQITKSTPMGSIDHPLSPLSIALAAEATFVARSMDAHVKHLGDMLMAASQHKGTSLVEVYQNCNVFNDGAMAYAQEKKQRPNNIIELEHGKPMIFGENRDKGIRLTGNHLEVVDTADVPADDLLIHDAHNPDPSIQMMLARMRYPVMPEPFGILRQVDGVATYNDQINDQVTTAKREKGEGDLNTLFHSGDTWKVA</sequence>
<dbReference type="AlphaFoldDB" id="A0A5C5Y1N2"/>
<comment type="caution">
    <text evidence="3">The sequence shown here is derived from an EMBL/GenBank/DDBJ whole genome shotgun (WGS) entry which is preliminary data.</text>
</comment>
<dbReference type="Gene3D" id="3.40.50.970">
    <property type="match status" value="1"/>
</dbReference>